<sequence length="931" mass="102778">MNQSGGSTQAQAGNEDNSAGESFQVLVNDRINPVNIEPYTIPTLRWRYTDDFSYDLQPHAYQIIVADRPDINSLAPHRWPDANAAAGVKWNSGIVEGDGFSGVSLNHVPMNPAQRYWAKVYVYDANEVCIARSSVATFGTGPGHHWCVGKAIWSAPQQCAEAEPSLDDWACLRTVIELPDSPIRWASLSVTASSTCPSRQFVYRVWANGQFLGCGPVFPIDGEHRYEGYDVTGLLKSGERNAISAIVYTQEDHRFAAQLDVCLNNGQMLHYGSDSTWKAQSLGEVFAPTQSIGSQYYWAPNENIQASSYPSQASLPNYDDSDWPAAQERQAFARLVASPLAGLAVERYQPQSVRWLNPNRAVLDCGQSRMGGLALKVDLHSSIDLDIRYGEVLEPSGQVRYQLNTSNCYRENWHLQEGENQLETWGIRVFRYVELSVAGVHSSAVDDLARVVKQVEIAALEPERTSLSADFQSSDQLLNDIWKLSSNTIDNLSANIYVDSWTRERAPYEADAYIHQRAHMALDDAPALGRYTLDYLAANRTWPTEWPLYTIMAIHDSWGHSGSLEQVRAGYQRLCALLPERYIDPESGLLVKDPGQSSSFDGDIVDWPEAERDGFVFGRVNTVINCLASQAYADMAQIARALGHDGDARLFGTRSQAMRSSIHARLYDPEAGAYYDGLDTGSKGAPIQHHAAHSSIFALAFARVPIARMHDLGDFLRKKGMPCSVYTAAIYISGLYQAGFGADALELIKATSGLRTWEHMLDLGAGATMEAWDPSLKPNTTYSHPWAASPAYLMPHGLMGLKALDPGWRRFSFIPQPGSVREASVVLPSHGGDIEASYRLSGPAQVEAGRIFVPGMSARVKVPPRQEVFPVLPAMLNLEPGQLALFEIDGELMQQASVQEPFMLANTICWPGSFPLPPLAAGEHTIRMRRL</sequence>
<evidence type="ECO:0000313" key="6">
    <source>
        <dbReference type="Proteomes" id="UP001321748"/>
    </source>
</evidence>
<evidence type="ECO:0000256" key="1">
    <source>
        <dbReference type="ARBA" id="ARBA00001445"/>
    </source>
</evidence>
<dbReference type="InterPro" id="IPR008902">
    <property type="entry name" value="Rhamnosid_concanavalin"/>
</dbReference>
<accession>A0ABM8BE78</accession>
<dbReference type="InterPro" id="IPR016007">
    <property type="entry name" value="Alpha_rhamnosid"/>
</dbReference>
<dbReference type="InterPro" id="IPR035396">
    <property type="entry name" value="Bac_rhamnosid6H"/>
</dbReference>
<feature type="domain" description="Alpha-L-rhamnosidase six-hairpin glycosidase" evidence="4">
    <location>
        <begin position="469"/>
        <end position="795"/>
    </location>
</feature>
<dbReference type="EMBL" id="AP026800">
    <property type="protein sequence ID" value="BDR55198.1"/>
    <property type="molecule type" value="Genomic_DNA"/>
</dbReference>
<keyword evidence="6" id="KW-1185">Reference proteome</keyword>
<dbReference type="Gene3D" id="1.50.10.10">
    <property type="match status" value="1"/>
</dbReference>
<gene>
    <name evidence="5" type="ORF">KIMH_13090</name>
</gene>
<organism evidence="5 6">
    <name type="scientific">Bombiscardovia apis</name>
    <dbReference type="NCBI Taxonomy" id="2932182"/>
    <lineage>
        <taxon>Bacteria</taxon>
        <taxon>Bacillati</taxon>
        <taxon>Actinomycetota</taxon>
        <taxon>Actinomycetes</taxon>
        <taxon>Bifidobacteriales</taxon>
        <taxon>Bifidobacteriaceae</taxon>
        <taxon>Bombiscardovia</taxon>
    </lineage>
</organism>
<dbReference type="InterPro" id="IPR013783">
    <property type="entry name" value="Ig-like_fold"/>
</dbReference>
<dbReference type="RefSeq" id="WP_317642704.1">
    <property type="nucleotide sequence ID" value="NZ_AP026800.1"/>
</dbReference>
<dbReference type="SUPFAM" id="SSF48208">
    <property type="entry name" value="Six-hairpin glycosidases"/>
    <property type="match status" value="1"/>
</dbReference>
<evidence type="ECO:0000259" key="3">
    <source>
        <dbReference type="Pfam" id="PF05592"/>
    </source>
</evidence>
<dbReference type="Pfam" id="PF25788">
    <property type="entry name" value="Ig_Rha78A_N"/>
    <property type="match status" value="1"/>
</dbReference>
<evidence type="ECO:0000259" key="4">
    <source>
        <dbReference type="Pfam" id="PF17389"/>
    </source>
</evidence>
<name>A0ABM8BE78_9BIFI</name>
<dbReference type="Gene3D" id="2.60.420.10">
    <property type="entry name" value="Maltose phosphorylase, domain 3"/>
    <property type="match status" value="1"/>
</dbReference>
<evidence type="ECO:0000313" key="5">
    <source>
        <dbReference type="EMBL" id="BDR55198.1"/>
    </source>
</evidence>
<dbReference type="InterPro" id="IPR008928">
    <property type="entry name" value="6-hairpin_glycosidase_sf"/>
</dbReference>
<dbReference type="Gene3D" id="2.60.120.260">
    <property type="entry name" value="Galactose-binding domain-like"/>
    <property type="match status" value="2"/>
</dbReference>
<dbReference type="Proteomes" id="UP001321748">
    <property type="component" value="Chromosome"/>
</dbReference>
<dbReference type="EC" id="3.2.1.40" evidence="2"/>
<feature type="domain" description="Alpha-L-rhamnosidase concanavalin-like" evidence="3">
    <location>
        <begin position="356"/>
        <end position="444"/>
    </location>
</feature>
<dbReference type="Pfam" id="PF05592">
    <property type="entry name" value="Bac_rhamnosid"/>
    <property type="match status" value="1"/>
</dbReference>
<reference evidence="5 6" key="1">
    <citation type="journal article" date="2023" name="Microbiol. Spectr.">
        <title>Symbiosis of Carpenter Bees with Uncharacterized Lactic Acid Bacteria Showing NAD Auxotrophy.</title>
        <authorList>
            <person name="Kawasaki S."/>
            <person name="Ozawa K."/>
            <person name="Mori T."/>
            <person name="Yamamoto A."/>
            <person name="Ito M."/>
            <person name="Ohkuma M."/>
            <person name="Sakamoto M."/>
            <person name="Matsutani M."/>
        </authorList>
    </citation>
    <scope>NUCLEOTIDE SEQUENCE [LARGE SCALE GENOMIC DNA]</scope>
    <source>
        <strain evidence="5 6">KimH</strain>
    </source>
</reference>
<dbReference type="Pfam" id="PF17389">
    <property type="entry name" value="Bac_rhamnosid6H"/>
    <property type="match status" value="1"/>
</dbReference>
<dbReference type="PANTHER" id="PTHR33307">
    <property type="entry name" value="ALPHA-RHAMNOSIDASE (EUROFUNG)"/>
    <property type="match status" value="1"/>
</dbReference>
<dbReference type="Gene3D" id="2.60.40.10">
    <property type="entry name" value="Immunoglobulins"/>
    <property type="match status" value="1"/>
</dbReference>
<comment type="catalytic activity">
    <reaction evidence="1">
        <text>Hydrolysis of terminal non-reducing alpha-L-rhamnose residues in alpha-L-rhamnosides.</text>
        <dbReference type="EC" id="3.2.1.40"/>
    </reaction>
</comment>
<dbReference type="InterPro" id="IPR012341">
    <property type="entry name" value="6hp_glycosidase-like_sf"/>
</dbReference>
<dbReference type="PANTHER" id="PTHR33307:SF6">
    <property type="entry name" value="ALPHA-RHAMNOSIDASE (EUROFUNG)-RELATED"/>
    <property type="match status" value="1"/>
</dbReference>
<evidence type="ECO:0000256" key="2">
    <source>
        <dbReference type="ARBA" id="ARBA00012652"/>
    </source>
</evidence>
<proteinExistence type="predicted"/>
<protein>
    <recommendedName>
        <fullName evidence="2">alpha-L-rhamnosidase</fullName>
        <ecNumber evidence="2">3.2.1.40</ecNumber>
    </recommendedName>
</protein>